<dbReference type="RefSeq" id="WP_184678245.1">
    <property type="nucleotide sequence ID" value="NZ_JACHGY010000001.1"/>
</dbReference>
<dbReference type="EMBL" id="JACHGY010000001">
    <property type="protein sequence ID" value="MBB6430748.1"/>
    <property type="molecule type" value="Genomic_DNA"/>
</dbReference>
<evidence type="ECO:0000313" key="12">
    <source>
        <dbReference type="Proteomes" id="UP000541810"/>
    </source>
</evidence>
<evidence type="ECO:0000259" key="10">
    <source>
        <dbReference type="PROSITE" id="PS51123"/>
    </source>
</evidence>
<evidence type="ECO:0000256" key="5">
    <source>
        <dbReference type="ARBA" id="ARBA00022989"/>
    </source>
</evidence>
<feature type="region of interest" description="Disordered" evidence="8">
    <location>
        <begin position="86"/>
        <end position="107"/>
    </location>
</feature>
<dbReference type="InterPro" id="IPR050330">
    <property type="entry name" value="Bact_OuterMem_StrucFunc"/>
</dbReference>
<dbReference type="PANTHER" id="PTHR30329">
    <property type="entry name" value="STATOR ELEMENT OF FLAGELLAR MOTOR COMPLEX"/>
    <property type="match status" value="1"/>
</dbReference>
<evidence type="ECO:0000256" key="7">
    <source>
        <dbReference type="PROSITE-ProRule" id="PRU00473"/>
    </source>
</evidence>
<evidence type="ECO:0000256" key="6">
    <source>
        <dbReference type="ARBA" id="ARBA00023136"/>
    </source>
</evidence>
<name>A0A7X0H7L4_9BACT</name>
<keyword evidence="4 9" id="KW-0812">Transmembrane</keyword>
<dbReference type="GO" id="GO:0005886">
    <property type="term" value="C:plasma membrane"/>
    <property type="evidence" value="ECO:0007669"/>
    <property type="project" value="UniProtKB-SubCell"/>
</dbReference>
<dbReference type="InterPro" id="IPR025713">
    <property type="entry name" value="MotB-like_N_dom"/>
</dbReference>
<evidence type="ECO:0000256" key="3">
    <source>
        <dbReference type="ARBA" id="ARBA00022475"/>
    </source>
</evidence>
<dbReference type="PANTHER" id="PTHR30329:SF21">
    <property type="entry name" value="LIPOPROTEIN YIAD-RELATED"/>
    <property type="match status" value="1"/>
</dbReference>
<keyword evidence="3" id="KW-1003">Cell membrane</keyword>
<dbReference type="Pfam" id="PF13677">
    <property type="entry name" value="MotB_plug"/>
    <property type="match status" value="1"/>
</dbReference>
<keyword evidence="12" id="KW-1185">Reference proteome</keyword>
<comment type="caution">
    <text evidence="11">The sequence shown here is derived from an EMBL/GenBank/DDBJ whole genome shotgun (WGS) entry which is preliminary data.</text>
</comment>
<evidence type="ECO:0000313" key="11">
    <source>
        <dbReference type="EMBL" id="MBB6430748.1"/>
    </source>
</evidence>
<dbReference type="CDD" id="cd07185">
    <property type="entry name" value="OmpA_C-like"/>
    <property type="match status" value="1"/>
</dbReference>
<dbReference type="SUPFAM" id="SSF103088">
    <property type="entry name" value="OmpA-like"/>
    <property type="match status" value="1"/>
</dbReference>
<accession>A0A7X0H7L4</accession>
<organism evidence="11 12">
    <name type="scientific">Algisphaera agarilytica</name>
    <dbReference type="NCBI Taxonomy" id="1385975"/>
    <lineage>
        <taxon>Bacteria</taxon>
        <taxon>Pseudomonadati</taxon>
        <taxon>Planctomycetota</taxon>
        <taxon>Phycisphaerae</taxon>
        <taxon>Phycisphaerales</taxon>
        <taxon>Phycisphaeraceae</taxon>
        <taxon>Algisphaera</taxon>
    </lineage>
</organism>
<sequence length="249" mass="27678">MADKCKCPPAGAPEWMTTYGDMMTLLLCFFVLIVSFSEIKKDETFQAVIEHIQQAFGMMGGGGKIPITDDPALSLIERLDALRLKQEKVPNRSNTKDPGQEGREPQVTKVREGMMIATGGRITFEPGSADLSEEAKESLRQLAEVFKGWENLVELRGHAASLEMPEGGNGTFSDLWHLSHARSKSVFDYLTQELEIDPARFRLTANADREPLDARAADTDDAEKNRRVEVLVSESLKQDFTEPETGSRS</sequence>
<keyword evidence="6 7" id="KW-0472">Membrane</keyword>
<comment type="similarity">
    <text evidence="2">Belongs to the MotB family.</text>
</comment>
<feature type="domain" description="OmpA-like" evidence="10">
    <location>
        <begin position="111"/>
        <end position="236"/>
    </location>
</feature>
<evidence type="ECO:0000256" key="9">
    <source>
        <dbReference type="SAM" id="Phobius"/>
    </source>
</evidence>
<evidence type="ECO:0000256" key="4">
    <source>
        <dbReference type="ARBA" id="ARBA00022692"/>
    </source>
</evidence>
<evidence type="ECO:0000256" key="1">
    <source>
        <dbReference type="ARBA" id="ARBA00004162"/>
    </source>
</evidence>
<dbReference type="Proteomes" id="UP000541810">
    <property type="component" value="Unassembled WGS sequence"/>
</dbReference>
<keyword evidence="5 9" id="KW-1133">Transmembrane helix</keyword>
<evidence type="ECO:0000256" key="8">
    <source>
        <dbReference type="SAM" id="MobiDB-lite"/>
    </source>
</evidence>
<feature type="transmembrane region" description="Helical" evidence="9">
    <location>
        <begin position="18"/>
        <end position="36"/>
    </location>
</feature>
<dbReference type="Pfam" id="PF00691">
    <property type="entry name" value="OmpA"/>
    <property type="match status" value="1"/>
</dbReference>
<protein>
    <submittedName>
        <fullName evidence="11">Chemotaxis protein MotB</fullName>
    </submittedName>
</protein>
<dbReference type="InterPro" id="IPR036737">
    <property type="entry name" value="OmpA-like_sf"/>
</dbReference>
<gene>
    <name evidence="11" type="ORF">HNQ40_002554</name>
</gene>
<dbReference type="Gene3D" id="3.30.1330.60">
    <property type="entry name" value="OmpA-like domain"/>
    <property type="match status" value="1"/>
</dbReference>
<proteinExistence type="inferred from homology"/>
<comment type="subcellular location">
    <subcellularLocation>
        <location evidence="1">Cell membrane</location>
        <topology evidence="1">Single-pass membrane protein</topology>
    </subcellularLocation>
</comment>
<evidence type="ECO:0000256" key="2">
    <source>
        <dbReference type="ARBA" id="ARBA00008914"/>
    </source>
</evidence>
<reference evidence="11 12" key="1">
    <citation type="submission" date="2020-08" db="EMBL/GenBank/DDBJ databases">
        <title>Genomic Encyclopedia of Type Strains, Phase IV (KMG-IV): sequencing the most valuable type-strain genomes for metagenomic binning, comparative biology and taxonomic classification.</title>
        <authorList>
            <person name="Goeker M."/>
        </authorList>
    </citation>
    <scope>NUCLEOTIDE SEQUENCE [LARGE SCALE GENOMIC DNA]</scope>
    <source>
        <strain evidence="11 12">DSM 103725</strain>
    </source>
</reference>
<dbReference type="PROSITE" id="PS51123">
    <property type="entry name" value="OMPA_2"/>
    <property type="match status" value="1"/>
</dbReference>
<dbReference type="InterPro" id="IPR006665">
    <property type="entry name" value="OmpA-like"/>
</dbReference>
<dbReference type="AlphaFoldDB" id="A0A7X0H7L4"/>